<name>A0A6P4FUJ8_DRORH</name>
<dbReference type="AlphaFoldDB" id="A0A6P4FUJ8"/>
<evidence type="ECO:0000256" key="2">
    <source>
        <dbReference type="SAM" id="SignalP"/>
    </source>
</evidence>
<evidence type="ECO:0000256" key="1">
    <source>
        <dbReference type="PROSITE-ProRule" id="PRU00497"/>
    </source>
</evidence>
<sequence length="117" mass="12630">MSSRIISVWVFVLCLNLFDLTPAIGGGYQLQISHPDGSAFRQESVIEDADGNSQVEGEIRQVFSEPHGGSLAVFYKTGSVGYRVQFSFTKSSTPMLAKNGTFPIKRIGVNALKTTAG</sequence>
<dbReference type="GO" id="GO:0042302">
    <property type="term" value="F:structural constituent of cuticle"/>
    <property type="evidence" value="ECO:0007669"/>
    <property type="project" value="UniProtKB-UniRule"/>
</dbReference>
<protein>
    <submittedName>
        <fullName evidence="3">Uncharacterized protein LOC108051299</fullName>
    </submittedName>
</protein>
<keyword evidence="1" id="KW-0193">Cuticle</keyword>
<feature type="signal peptide" evidence="2">
    <location>
        <begin position="1"/>
        <end position="25"/>
    </location>
</feature>
<dbReference type="InterPro" id="IPR000618">
    <property type="entry name" value="Insect_cuticle"/>
</dbReference>
<dbReference type="RefSeq" id="XP_016988846.1">
    <property type="nucleotide sequence ID" value="XM_017133357.1"/>
</dbReference>
<accession>A0A6P4FUJ8</accession>
<keyword evidence="2" id="KW-0732">Signal</keyword>
<dbReference type="PROSITE" id="PS51155">
    <property type="entry name" value="CHIT_BIND_RR_2"/>
    <property type="match status" value="1"/>
</dbReference>
<proteinExistence type="predicted"/>
<evidence type="ECO:0000313" key="3">
    <source>
        <dbReference type="RefSeq" id="XP_016988846.1"/>
    </source>
</evidence>
<feature type="chain" id="PRO_5027715394" evidence="2">
    <location>
        <begin position="26"/>
        <end position="117"/>
    </location>
</feature>
<dbReference type="RefSeq" id="XP_016988846.2">
    <property type="nucleotide sequence ID" value="XM_017133357.2"/>
</dbReference>
<dbReference type="GeneID" id="108051299"/>
<gene>
    <name evidence="3" type="primary">LOC108051299</name>
</gene>
<dbReference type="OrthoDB" id="7834249at2759"/>
<reference evidence="3" key="1">
    <citation type="submission" date="2025-08" db="UniProtKB">
        <authorList>
            <consortium name="RefSeq"/>
        </authorList>
    </citation>
    <scope>IDENTIFICATION</scope>
</reference>
<organism evidence="3">
    <name type="scientific">Drosophila rhopaloa</name>
    <name type="common">Fruit fly</name>
    <dbReference type="NCBI Taxonomy" id="1041015"/>
    <lineage>
        <taxon>Eukaryota</taxon>
        <taxon>Metazoa</taxon>
        <taxon>Ecdysozoa</taxon>
        <taxon>Arthropoda</taxon>
        <taxon>Hexapoda</taxon>
        <taxon>Insecta</taxon>
        <taxon>Pterygota</taxon>
        <taxon>Neoptera</taxon>
        <taxon>Endopterygota</taxon>
        <taxon>Diptera</taxon>
        <taxon>Brachycera</taxon>
        <taxon>Muscomorpha</taxon>
        <taxon>Ephydroidea</taxon>
        <taxon>Drosophilidae</taxon>
        <taxon>Drosophila</taxon>
        <taxon>Sophophora</taxon>
    </lineage>
</organism>